<reference evidence="1 2" key="1">
    <citation type="submission" date="2019-09" db="EMBL/GenBank/DDBJ databases">
        <title>A chromosome-level genome assembly of the Chinese tupelo Nyssa sinensis.</title>
        <authorList>
            <person name="Yang X."/>
            <person name="Kang M."/>
            <person name="Yang Y."/>
            <person name="Xiong H."/>
            <person name="Wang M."/>
            <person name="Zhang Z."/>
            <person name="Wang Z."/>
            <person name="Wu H."/>
            <person name="Ma T."/>
            <person name="Liu J."/>
            <person name="Xi Z."/>
        </authorList>
    </citation>
    <scope>NUCLEOTIDE SEQUENCE [LARGE SCALE GENOMIC DNA]</scope>
    <source>
        <strain evidence="1">J267</strain>
        <tissue evidence="1">Leaf</tissue>
    </source>
</reference>
<proteinExistence type="predicted"/>
<protein>
    <submittedName>
        <fullName evidence="1">Uncharacterized protein</fullName>
    </submittedName>
</protein>
<sequence>MTEEAGKSRGVTAASGEQLPQNYYGTFQGVATYSPPPPDPVTGFPQPIPPPGNPHYYSHGYQTAPGYAVVEGRPVREHSPPLLWYRDWLVIVSYWFLSWCHSLVHWSFYSTLCTGRLQRKTWTYCMHDSCYSCCDCCYPWCDKGDS</sequence>
<gene>
    <name evidence="1" type="ORF">F0562_013767</name>
</gene>
<keyword evidence="2" id="KW-1185">Reference proteome</keyword>
<organism evidence="1 2">
    <name type="scientific">Nyssa sinensis</name>
    <dbReference type="NCBI Taxonomy" id="561372"/>
    <lineage>
        <taxon>Eukaryota</taxon>
        <taxon>Viridiplantae</taxon>
        <taxon>Streptophyta</taxon>
        <taxon>Embryophyta</taxon>
        <taxon>Tracheophyta</taxon>
        <taxon>Spermatophyta</taxon>
        <taxon>Magnoliopsida</taxon>
        <taxon>eudicotyledons</taxon>
        <taxon>Gunneridae</taxon>
        <taxon>Pentapetalae</taxon>
        <taxon>asterids</taxon>
        <taxon>Cornales</taxon>
        <taxon>Nyssaceae</taxon>
        <taxon>Nyssa</taxon>
    </lineage>
</organism>
<evidence type="ECO:0000313" key="1">
    <source>
        <dbReference type="EMBL" id="KAA8519511.1"/>
    </source>
</evidence>
<name>A0A5J4ZQZ9_9ASTE</name>
<accession>A0A5J4ZQZ9</accession>
<dbReference type="AlphaFoldDB" id="A0A5J4ZQZ9"/>
<dbReference type="EMBL" id="CM018049">
    <property type="protein sequence ID" value="KAA8519511.1"/>
    <property type="molecule type" value="Genomic_DNA"/>
</dbReference>
<evidence type="ECO:0000313" key="2">
    <source>
        <dbReference type="Proteomes" id="UP000325577"/>
    </source>
</evidence>
<dbReference type="InterPro" id="IPR044804">
    <property type="entry name" value="Ribosomal_eL20z-like"/>
</dbReference>
<dbReference type="Proteomes" id="UP000325577">
    <property type="component" value="Linkage Group LG6"/>
</dbReference>
<dbReference type="OrthoDB" id="1900695at2759"/>
<dbReference type="PANTHER" id="PTHR46631">
    <property type="entry name" value="60S RIBOSOMAL PROTEIN L18A-LIKE"/>
    <property type="match status" value="1"/>
</dbReference>
<dbReference type="PANTHER" id="PTHR46631:SF25">
    <property type="entry name" value="60S RIBOSOMAL PROTEIN L18A-LIKE PROTEIN"/>
    <property type="match status" value="1"/>
</dbReference>